<evidence type="ECO:0000256" key="1">
    <source>
        <dbReference type="ARBA" id="ARBA00007261"/>
    </source>
</evidence>
<dbReference type="InterPro" id="IPR011249">
    <property type="entry name" value="Metalloenz_LuxS/M16"/>
</dbReference>
<organism evidence="5 6">
    <name type="scientific">Clostridium amylolyticum</name>
    <dbReference type="NCBI Taxonomy" id="1121298"/>
    <lineage>
        <taxon>Bacteria</taxon>
        <taxon>Bacillati</taxon>
        <taxon>Bacillota</taxon>
        <taxon>Clostridia</taxon>
        <taxon>Eubacteriales</taxon>
        <taxon>Clostridiaceae</taxon>
        <taxon>Clostridium</taxon>
    </lineage>
</organism>
<dbReference type="PROSITE" id="PS00143">
    <property type="entry name" value="INSULINASE"/>
    <property type="match status" value="1"/>
</dbReference>
<sequence>MNKLMFNSCNHSMNNGLKVVTIKKETKLASIHVGLKVGAMFEDKHEKGVSHLIEHMLFKGTKSRNNERLNEELEFLGGDYNAYTDYTCTVYGVTALEEELEKSVELLSDMLINSTFTKEELEKEKNVIVAEIRANNDDIEDYSFKKAHEAAFNVSALKNDVAGTEESVLSISREMLLNFYNKYYCPNNCVITVVSSLDHEEVIDILSKYLSKWEEKHIDEKKFIKEKNNSLLKTSYKNDMEQSTITYLFTFNELPKSMELPLKILNLKLGESSNSILFRELRENRGLAYDIYTFLDMSKNVKTLYIYTAVSEENIEETMNAINKCIDGIKNKKILFNTTTVNLMKKVHKTAVVSTLEDSTDLGNYVLHQCLEDENIYEFIQDMHRLENLQGSHIYDVANVVLNDPTIHILKPI</sequence>
<dbReference type="Pfam" id="PF05193">
    <property type="entry name" value="Peptidase_M16_C"/>
    <property type="match status" value="1"/>
</dbReference>
<dbReference type="Gene3D" id="3.30.830.10">
    <property type="entry name" value="Metalloenzyme, LuxS/M16 peptidase-like"/>
    <property type="match status" value="2"/>
</dbReference>
<gene>
    <name evidence="5" type="ORF">SAMN05444401_3469</name>
</gene>
<feature type="domain" description="Peptidase M16 C-terminal" evidence="4">
    <location>
        <begin position="170"/>
        <end position="333"/>
    </location>
</feature>
<proteinExistence type="inferred from homology"/>
<keyword evidence="6" id="KW-1185">Reference proteome</keyword>
<comment type="similarity">
    <text evidence="1 2">Belongs to the peptidase M16 family.</text>
</comment>
<evidence type="ECO:0000259" key="4">
    <source>
        <dbReference type="Pfam" id="PF05193"/>
    </source>
</evidence>
<dbReference type="GO" id="GO:0046872">
    <property type="term" value="F:metal ion binding"/>
    <property type="evidence" value="ECO:0007669"/>
    <property type="project" value="InterPro"/>
</dbReference>
<accession>A0A1M6KRH4</accession>
<dbReference type="GO" id="GO:0006508">
    <property type="term" value="P:proteolysis"/>
    <property type="evidence" value="ECO:0007669"/>
    <property type="project" value="InterPro"/>
</dbReference>
<dbReference type="OrthoDB" id="9811314at2"/>
<evidence type="ECO:0000313" key="6">
    <source>
        <dbReference type="Proteomes" id="UP000184080"/>
    </source>
</evidence>
<dbReference type="InterPro" id="IPR050361">
    <property type="entry name" value="MPP/UQCRC_Complex"/>
</dbReference>
<evidence type="ECO:0000313" key="5">
    <source>
        <dbReference type="EMBL" id="SHJ61531.1"/>
    </source>
</evidence>
<dbReference type="RefSeq" id="WP_073009613.1">
    <property type="nucleotide sequence ID" value="NZ_FQZO01000006.1"/>
</dbReference>
<dbReference type="Proteomes" id="UP000184080">
    <property type="component" value="Unassembled WGS sequence"/>
</dbReference>
<protein>
    <submittedName>
        <fullName evidence="5">Predicted Zn-dependent peptidase</fullName>
    </submittedName>
</protein>
<evidence type="ECO:0000259" key="3">
    <source>
        <dbReference type="Pfam" id="PF00675"/>
    </source>
</evidence>
<reference evidence="5 6" key="1">
    <citation type="submission" date="2016-11" db="EMBL/GenBank/DDBJ databases">
        <authorList>
            <person name="Jaros S."/>
            <person name="Januszkiewicz K."/>
            <person name="Wedrychowicz H."/>
        </authorList>
    </citation>
    <scope>NUCLEOTIDE SEQUENCE [LARGE SCALE GENOMIC DNA]</scope>
    <source>
        <strain evidence="5 6">DSM 21864</strain>
    </source>
</reference>
<feature type="domain" description="Peptidase M16 N-terminal" evidence="3">
    <location>
        <begin position="18"/>
        <end position="164"/>
    </location>
</feature>
<dbReference type="InterPro" id="IPR001431">
    <property type="entry name" value="Pept_M16_Zn_BS"/>
</dbReference>
<dbReference type="InterPro" id="IPR007863">
    <property type="entry name" value="Peptidase_M16_C"/>
</dbReference>
<dbReference type="EMBL" id="FQZO01000006">
    <property type="protein sequence ID" value="SHJ61531.1"/>
    <property type="molecule type" value="Genomic_DNA"/>
</dbReference>
<dbReference type="PANTHER" id="PTHR11851:SF49">
    <property type="entry name" value="MITOCHONDRIAL-PROCESSING PEPTIDASE SUBUNIT ALPHA"/>
    <property type="match status" value="1"/>
</dbReference>
<dbReference type="GO" id="GO:0004222">
    <property type="term" value="F:metalloendopeptidase activity"/>
    <property type="evidence" value="ECO:0007669"/>
    <property type="project" value="InterPro"/>
</dbReference>
<dbReference type="AlphaFoldDB" id="A0A1M6KRH4"/>
<evidence type="ECO:0000256" key="2">
    <source>
        <dbReference type="RuleBase" id="RU004447"/>
    </source>
</evidence>
<dbReference type="InterPro" id="IPR011765">
    <property type="entry name" value="Pept_M16_N"/>
</dbReference>
<dbReference type="Pfam" id="PF00675">
    <property type="entry name" value="Peptidase_M16"/>
    <property type="match status" value="1"/>
</dbReference>
<dbReference type="SUPFAM" id="SSF63411">
    <property type="entry name" value="LuxS/MPP-like metallohydrolase"/>
    <property type="match status" value="2"/>
</dbReference>
<name>A0A1M6KRH4_9CLOT</name>
<dbReference type="STRING" id="1121298.SAMN05444401_3469"/>
<dbReference type="PANTHER" id="PTHR11851">
    <property type="entry name" value="METALLOPROTEASE"/>
    <property type="match status" value="1"/>
</dbReference>